<dbReference type="EMBL" id="JAQQXP010000004">
    <property type="protein sequence ID" value="MDC8832869.1"/>
    <property type="molecule type" value="Genomic_DNA"/>
</dbReference>
<name>A0ABT5L8M6_9ALTE</name>
<gene>
    <name evidence="1" type="ORF">OIK42_19115</name>
</gene>
<sequence length="153" mass="17187">MELAFASDTQLKSSAFLGALFLENLTAIQQISSHSGNYDLPELCGYFYRCNERNELVFAQNTSNVESDLALPLDLLRIHLQIKNKKSLLNSSIADSESLLVDLSNQAFKQLYIFSNNVEFLSLVEKSASEQLEFNEMVGNMRSFVKSKTPAVH</sequence>
<reference evidence="1 2" key="1">
    <citation type="submission" date="2022-10" db="EMBL/GenBank/DDBJ databases">
        <title>Alteromonas sp. chi3 Genome sequencing.</title>
        <authorList>
            <person name="Park S."/>
        </authorList>
    </citation>
    <scope>NUCLEOTIDE SEQUENCE [LARGE SCALE GENOMIC DNA]</scope>
    <source>
        <strain evidence="2">chi3</strain>
    </source>
</reference>
<dbReference type="RefSeq" id="WP_273642761.1">
    <property type="nucleotide sequence ID" value="NZ_JAQQXP010000004.1"/>
</dbReference>
<protein>
    <submittedName>
        <fullName evidence="1">Uncharacterized protein</fullName>
    </submittedName>
</protein>
<evidence type="ECO:0000313" key="2">
    <source>
        <dbReference type="Proteomes" id="UP001218788"/>
    </source>
</evidence>
<dbReference type="Proteomes" id="UP001218788">
    <property type="component" value="Unassembled WGS sequence"/>
</dbReference>
<comment type="caution">
    <text evidence="1">The sequence shown here is derived from an EMBL/GenBank/DDBJ whole genome shotgun (WGS) entry which is preliminary data.</text>
</comment>
<organism evidence="1 2">
    <name type="scientific">Alteromonas gilva</name>
    <dbReference type="NCBI Taxonomy" id="2987522"/>
    <lineage>
        <taxon>Bacteria</taxon>
        <taxon>Pseudomonadati</taxon>
        <taxon>Pseudomonadota</taxon>
        <taxon>Gammaproteobacteria</taxon>
        <taxon>Alteromonadales</taxon>
        <taxon>Alteromonadaceae</taxon>
        <taxon>Alteromonas/Salinimonas group</taxon>
        <taxon>Alteromonas</taxon>
    </lineage>
</organism>
<evidence type="ECO:0000313" key="1">
    <source>
        <dbReference type="EMBL" id="MDC8832869.1"/>
    </source>
</evidence>
<proteinExistence type="predicted"/>
<keyword evidence="2" id="KW-1185">Reference proteome</keyword>
<accession>A0ABT5L8M6</accession>